<dbReference type="PANTHER" id="PTHR31286:SF167">
    <property type="entry name" value="OS09G0268800 PROTEIN"/>
    <property type="match status" value="1"/>
</dbReference>
<dbReference type="InterPro" id="IPR040256">
    <property type="entry name" value="At4g02000-like"/>
</dbReference>
<organism evidence="2 3">
    <name type="scientific">Prunus armeniaca</name>
    <name type="common">Apricot</name>
    <name type="synonym">Armeniaca vulgaris</name>
    <dbReference type="NCBI Taxonomy" id="36596"/>
    <lineage>
        <taxon>Eukaryota</taxon>
        <taxon>Viridiplantae</taxon>
        <taxon>Streptophyta</taxon>
        <taxon>Embryophyta</taxon>
        <taxon>Tracheophyta</taxon>
        <taxon>Spermatophyta</taxon>
        <taxon>Magnoliopsida</taxon>
        <taxon>eudicotyledons</taxon>
        <taxon>Gunneridae</taxon>
        <taxon>Pentapetalae</taxon>
        <taxon>rosids</taxon>
        <taxon>fabids</taxon>
        <taxon>Rosales</taxon>
        <taxon>Rosaceae</taxon>
        <taxon>Amygdaloideae</taxon>
        <taxon>Amygdaleae</taxon>
        <taxon>Prunus</taxon>
    </lineage>
</organism>
<dbReference type="Pfam" id="PF14392">
    <property type="entry name" value="zf-CCHC_4"/>
    <property type="match status" value="1"/>
</dbReference>
<dbReference type="AlphaFoldDB" id="A0A6J5TFQ4"/>
<evidence type="ECO:0000259" key="1">
    <source>
        <dbReference type="Pfam" id="PF14392"/>
    </source>
</evidence>
<protein>
    <recommendedName>
        <fullName evidence="1">Zinc knuckle CX2CX4HX4C domain-containing protein</fullName>
    </recommendedName>
</protein>
<dbReference type="PANTHER" id="PTHR31286">
    <property type="entry name" value="GLYCINE-RICH CELL WALL STRUCTURAL PROTEIN 1.8-LIKE"/>
    <property type="match status" value="1"/>
</dbReference>
<gene>
    <name evidence="2" type="ORF">CURHAP_LOCUS2071</name>
</gene>
<evidence type="ECO:0000313" key="2">
    <source>
        <dbReference type="EMBL" id="CAB4262704.1"/>
    </source>
</evidence>
<accession>A0A6J5TFQ4</accession>
<reference evidence="2 3" key="1">
    <citation type="submission" date="2020-05" db="EMBL/GenBank/DDBJ databases">
        <authorList>
            <person name="Campoy J."/>
            <person name="Schneeberger K."/>
            <person name="Spophaly S."/>
        </authorList>
    </citation>
    <scope>NUCLEOTIDE SEQUENCE [LARGE SCALE GENOMIC DNA]</scope>
    <source>
        <strain evidence="2">PruArmRojPasFocal</strain>
    </source>
</reference>
<evidence type="ECO:0000313" key="3">
    <source>
        <dbReference type="Proteomes" id="UP000507222"/>
    </source>
</evidence>
<name>A0A6J5TFQ4_PRUAR</name>
<dbReference type="Proteomes" id="UP000507222">
    <property type="component" value="Unassembled WGS sequence"/>
</dbReference>
<feature type="domain" description="Zinc knuckle CX2CX4HX4C" evidence="1">
    <location>
        <begin position="154"/>
        <end position="196"/>
    </location>
</feature>
<dbReference type="EMBL" id="CAEKDK010000001">
    <property type="protein sequence ID" value="CAB4262704.1"/>
    <property type="molecule type" value="Genomic_DNA"/>
</dbReference>
<dbReference type="InterPro" id="IPR025836">
    <property type="entry name" value="Zn_knuckle_CX2CX4HX4C"/>
</dbReference>
<proteinExistence type="predicted"/>
<sequence>MEELENRFGMNLCLSEKERESKLRKRNVGTCGRDGFIGIFSRLWKGLDDVSIKEIENRPFLVRFCNKKDKLPDMEPWNFRYSSVVLVDARAGLDTRGVEFHHSTYWIQLHGILPFNMTTMVAQKIGSLVGKVLEVDQADGVECMGRFLQVRTQLDVDQPLIRGAFVQFPDDGAKWVNFQYEFLPEYCFVCGHLGHPSRIYIEKLEADQDLTESKVEVLHDISGLEAVEDLSGWRLRFGERNVSQGNNSTSSGGRWRHERSSRLGEPRHLQQVWCWRDVGGAYMSRGWRWKTMLPSLTNRLLIRIL</sequence>